<keyword evidence="1" id="KW-0732">Signal</keyword>
<evidence type="ECO:0000256" key="1">
    <source>
        <dbReference type="SAM" id="SignalP"/>
    </source>
</evidence>
<evidence type="ECO:0000259" key="2">
    <source>
        <dbReference type="Pfam" id="PF05305"/>
    </source>
</evidence>
<dbReference type="RefSeq" id="WP_192582076.1">
    <property type="nucleotide sequence ID" value="NZ_BHYM01000079.1"/>
</dbReference>
<accession>A0A402CIY5</accession>
<sequence>MFIRITTAARTLTLAAVIGVSALGAVSIANADTATSLSGQDAVFLEGMSDEGITFTTDDAGVGLAHHICGEFADGATFEEVAAEGLQHSSLSAYDVGYVIGGSVSVYCPLYTDQLPV</sequence>
<dbReference type="InterPro" id="IPR007969">
    <property type="entry name" value="DUF732"/>
</dbReference>
<feature type="domain" description="DUF732" evidence="2">
    <location>
        <begin position="41"/>
        <end position="109"/>
    </location>
</feature>
<dbReference type="Pfam" id="PF05305">
    <property type="entry name" value="DUF732"/>
    <property type="match status" value="1"/>
</dbReference>
<protein>
    <recommendedName>
        <fullName evidence="2">DUF732 domain-containing protein</fullName>
    </recommendedName>
</protein>
<organism evidence="3 4">
    <name type="scientific">Rhodococcus wratislaviensis</name>
    <name type="common">Tsukamurella wratislaviensis</name>
    <dbReference type="NCBI Taxonomy" id="44752"/>
    <lineage>
        <taxon>Bacteria</taxon>
        <taxon>Bacillati</taxon>
        <taxon>Actinomycetota</taxon>
        <taxon>Actinomycetes</taxon>
        <taxon>Mycobacteriales</taxon>
        <taxon>Nocardiaceae</taxon>
        <taxon>Rhodococcus</taxon>
    </lineage>
</organism>
<feature type="chain" id="PRO_5019366235" description="DUF732 domain-containing protein" evidence="1">
    <location>
        <begin position="32"/>
        <end position="117"/>
    </location>
</feature>
<name>A0A402CIY5_RHOWR</name>
<keyword evidence="4" id="KW-1185">Reference proteome</keyword>
<comment type="caution">
    <text evidence="3">The sequence shown here is derived from an EMBL/GenBank/DDBJ whole genome shotgun (WGS) entry which is preliminary data.</text>
</comment>
<reference evidence="3 4" key="1">
    <citation type="submission" date="2018-11" db="EMBL/GenBank/DDBJ databases">
        <title>Microbial catabolism of amino acid.</title>
        <authorList>
            <person name="Hibi M."/>
            <person name="Ogawa J."/>
        </authorList>
    </citation>
    <scope>NUCLEOTIDE SEQUENCE [LARGE SCALE GENOMIC DNA]</scope>
    <source>
        <strain evidence="3 4">C31-06</strain>
    </source>
</reference>
<evidence type="ECO:0000313" key="3">
    <source>
        <dbReference type="EMBL" id="GCE43574.1"/>
    </source>
</evidence>
<dbReference type="AlphaFoldDB" id="A0A402CIY5"/>
<evidence type="ECO:0000313" key="4">
    <source>
        <dbReference type="Proteomes" id="UP000287519"/>
    </source>
</evidence>
<dbReference type="EMBL" id="BHYM01000079">
    <property type="protein sequence ID" value="GCE43574.1"/>
    <property type="molecule type" value="Genomic_DNA"/>
</dbReference>
<dbReference type="Proteomes" id="UP000287519">
    <property type="component" value="Unassembled WGS sequence"/>
</dbReference>
<feature type="signal peptide" evidence="1">
    <location>
        <begin position="1"/>
        <end position="31"/>
    </location>
</feature>
<gene>
    <name evidence="3" type="ORF">Rhow_007804</name>
</gene>
<proteinExistence type="predicted"/>